<evidence type="ECO:0000313" key="3">
    <source>
        <dbReference type="Proteomes" id="UP000247727"/>
    </source>
</evidence>
<protein>
    <submittedName>
        <fullName evidence="2">Uncharacterized protein</fullName>
    </submittedName>
</protein>
<accession>A0A318UGP2</accession>
<feature type="compositionally biased region" description="Basic residues" evidence="1">
    <location>
        <begin position="1"/>
        <end position="11"/>
    </location>
</feature>
<reference evidence="2 3" key="1">
    <citation type="submission" date="2018-06" db="EMBL/GenBank/DDBJ databases">
        <title>Genomic Encyclopedia of Type Strains, Phase III (KMG-III): the genomes of soil and plant-associated and newly described type strains.</title>
        <authorList>
            <person name="Whitman W."/>
        </authorList>
    </citation>
    <scope>NUCLEOTIDE SEQUENCE [LARGE SCALE GENOMIC DNA]</scope>
    <source>
        <strain evidence="2 3">JA737</strain>
    </source>
</reference>
<gene>
    <name evidence="2" type="ORF">C8J30_101116</name>
</gene>
<evidence type="ECO:0000313" key="2">
    <source>
        <dbReference type="EMBL" id="PYF12735.1"/>
    </source>
</evidence>
<evidence type="ECO:0000256" key="1">
    <source>
        <dbReference type="SAM" id="MobiDB-lite"/>
    </source>
</evidence>
<sequence length="277" mass="30013">MGARGRGRRSARCGGKMAAAADLPSTAGPMPPSHGTAHRRKRPPSLRTGARFVDQVHGGPVRSTTGIFLFSPPRAGLKTTQSWRKFTRKPLIFLGAKAQRAGNQRESFVESWPSLRKIRSVVPSDCVSVTHEGWHGNRLASAPQSLSTRGASNPQSESISARRYSRACRRIGSRQAQCPLHQGASEVHSGEWQALSTGWRSAGNRDRTRSGRAGLTDPCPARTTAGIRRGGRPRSAPCRRAPLNGALAGPVRRAMASGGWLVHEDRLTTWIQNVNPR</sequence>
<dbReference type="AlphaFoldDB" id="A0A318UGP2"/>
<feature type="region of interest" description="Disordered" evidence="1">
    <location>
        <begin position="1"/>
        <end position="44"/>
    </location>
</feature>
<dbReference type="EMBL" id="QJTK01000001">
    <property type="protein sequence ID" value="PYF12735.1"/>
    <property type="molecule type" value="Genomic_DNA"/>
</dbReference>
<organism evidence="2 3">
    <name type="scientific">Rhodobacter viridis</name>
    <dbReference type="NCBI Taxonomy" id="1054202"/>
    <lineage>
        <taxon>Bacteria</taxon>
        <taxon>Pseudomonadati</taxon>
        <taxon>Pseudomonadota</taxon>
        <taxon>Alphaproteobacteria</taxon>
        <taxon>Rhodobacterales</taxon>
        <taxon>Rhodobacter group</taxon>
        <taxon>Rhodobacter</taxon>
    </lineage>
</organism>
<name>A0A318UGP2_9RHOB</name>
<keyword evidence="3" id="KW-1185">Reference proteome</keyword>
<dbReference type="Proteomes" id="UP000247727">
    <property type="component" value="Unassembled WGS sequence"/>
</dbReference>
<proteinExistence type="predicted"/>
<feature type="region of interest" description="Disordered" evidence="1">
    <location>
        <begin position="140"/>
        <end position="164"/>
    </location>
</feature>
<comment type="caution">
    <text evidence="2">The sequence shown here is derived from an EMBL/GenBank/DDBJ whole genome shotgun (WGS) entry which is preliminary data.</text>
</comment>
<feature type="compositionally biased region" description="Polar residues" evidence="1">
    <location>
        <begin position="142"/>
        <end position="159"/>
    </location>
</feature>
<feature type="region of interest" description="Disordered" evidence="1">
    <location>
        <begin position="196"/>
        <end position="242"/>
    </location>
</feature>